<dbReference type="Gene3D" id="2.130.10.10">
    <property type="entry name" value="YVTN repeat-like/Quinoprotein amine dehydrogenase"/>
    <property type="match status" value="1"/>
</dbReference>
<proteinExistence type="predicted"/>
<dbReference type="EMBL" id="AP022870">
    <property type="protein sequence ID" value="BCB77951.1"/>
    <property type="molecule type" value="Genomic_DNA"/>
</dbReference>
<dbReference type="AlphaFoldDB" id="A0A6F8XW39"/>
<dbReference type="KEGG" id="pfla:Pflav_043610"/>
<name>A0A6F8XW39_9ACTN</name>
<dbReference type="InterPro" id="IPR015943">
    <property type="entry name" value="WD40/YVTN_repeat-like_dom_sf"/>
</dbReference>
<reference evidence="2 3" key="1">
    <citation type="submission" date="2020-03" db="EMBL/GenBank/DDBJ databases">
        <title>Whole genome shotgun sequence of Phytohabitans flavus NBRC 107702.</title>
        <authorList>
            <person name="Komaki H."/>
            <person name="Tamura T."/>
        </authorList>
    </citation>
    <scope>NUCLEOTIDE SEQUENCE [LARGE SCALE GENOMIC DNA]</scope>
    <source>
        <strain evidence="2 3">NBRC 107702</strain>
    </source>
</reference>
<sequence>MTITAIATAILLVPTPAVAATPTTVWSAPGLTAASFSVDGTLALLTVNTSAGGRFEIRQAATGALVRTVTSPEKFTGATISPDRQVVAVTLNDSSSGLTVRTIRLYRASDGAVLRNVRTTATRDLTSVDISSDGRLVAAADRRTYEQGGRVHVHRVADGTTVTVLTTDATTGAVRFSPDGRYLAANVRLVVNGQFASVVRVFRTSDWSTVQTTGVGNLLVRWTPTAPGSGTRRSCPAPPPACSCSRCRAAPCSARWCWASTTRCRT</sequence>
<organism evidence="2 3">
    <name type="scientific">Phytohabitans flavus</name>
    <dbReference type="NCBI Taxonomy" id="1076124"/>
    <lineage>
        <taxon>Bacteria</taxon>
        <taxon>Bacillati</taxon>
        <taxon>Actinomycetota</taxon>
        <taxon>Actinomycetes</taxon>
        <taxon>Micromonosporales</taxon>
        <taxon>Micromonosporaceae</taxon>
    </lineage>
</organism>
<keyword evidence="3" id="KW-1185">Reference proteome</keyword>
<keyword evidence="1" id="KW-0732">Signal</keyword>
<evidence type="ECO:0000256" key="1">
    <source>
        <dbReference type="SAM" id="SignalP"/>
    </source>
</evidence>
<dbReference type="Proteomes" id="UP000502508">
    <property type="component" value="Chromosome"/>
</dbReference>
<dbReference type="InterPro" id="IPR011044">
    <property type="entry name" value="Quino_amine_DH_bsu"/>
</dbReference>
<evidence type="ECO:0000313" key="2">
    <source>
        <dbReference type="EMBL" id="BCB77951.1"/>
    </source>
</evidence>
<protein>
    <recommendedName>
        <fullName evidence="4">Lipoprotein LpqB beta-propeller domain-containing protein</fullName>
    </recommendedName>
</protein>
<gene>
    <name evidence="2" type="ORF">Pflav_043610</name>
</gene>
<evidence type="ECO:0000313" key="3">
    <source>
        <dbReference type="Proteomes" id="UP000502508"/>
    </source>
</evidence>
<reference evidence="2 3" key="2">
    <citation type="submission" date="2020-03" db="EMBL/GenBank/DDBJ databases">
        <authorList>
            <person name="Ichikawa N."/>
            <person name="Kimura A."/>
            <person name="Kitahashi Y."/>
            <person name="Uohara A."/>
        </authorList>
    </citation>
    <scope>NUCLEOTIDE SEQUENCE [LARGE SCALE GENOMIC DNA]</scope>
    <source>
        <strain evidence="2 3">NBRC 107702</strain>
    </source>
</reference>
<dbReference type="Pfam" id="PF07676">
    <property type="entry name" value="PD40"/>
    <property type="match status" value="1"/>
</dbReference>
<feature type="chain" id="PRO_5026211247" description="Lipoprotein LpqB beta-propeller domain-containing protein" evidence="1">
    <location>
        <begin position="20"/>
        <end position="266"/>
    </location>
</feature>
<accession>A0A6F8XW39</accession>
<dbReference type="InterPro" id="IPR011659">
    <property type="entry name" value="WD40"/>
</dbReference>
<dbReference type="SUPFAM" id="SSF50969">
    <property type="entry name" value="YVTN repeat-like/Quinoprotein amine dehydrogenase"/>
    <property type="match status" value="1"/>
</dbReference>
<evidence type="ECO:0008006" key="4">
    <source>
        <dbReference type="Google" id="ProtNLM"/>
    </source>
</evidence>
<feature type="signal peptide" evidence="1">
    <location>
        <begin position="1"/>
        <end position="19"/>
    </location>
</feature>